<proteinExistence type="predicted"/>
<dbReference type="InterPro" id="IPR008949">
    <property type="entry name" value="Isoprenoid_synthase_dom_sf"/>
</dbReference>
<accession>A0AAP6MKI4</accession>
<keyword evidence="2" id="KW-1185">Reference proteome</keyword>
<protein>
    <submittedName>
        <fullName evidence="1">Squalene/phytoene synthase family protein</fullName>
    </submittedName>
</protein>
<dbReference type="PANTHER" id="PTHR31480">
    <property type="entry name" value="BIFUNCTIONAL LYCOPENE CYCLASE/PHYTOENE SYNTHASE"/>
    <property type="match status" value="1"/>
</dbReference>
<dbReference type="EMBL" id="JAYGII010000031">
    <property type="protein sequence ID" value="MEA5446414.1"/>
    <property type="molecule type" value="Genomic_DNA"/>
</dbReference>
<dbReference type="GO" id="GO:0016765">
    <property type="term" value="F:transferase activity, transferring alkyl or aryl (other than methyl) groups"/>
    <property type="evidence" value="ECO:0007669"/>
    <property type="project" value="UniProtKB-ARBA"/>
</dbReference>
<sequence length="273" mass="30200">MTEMLSPDLQLISPFLPGSDRESLQRLHALVGEIRHGVFSVSDESLARVKLAWWRDELSRLLDGQGQHPASQALISAQPEAPSRLDGGELGEILEGLLMRLEGRGYNDADELLLHAWRDQGALAVCSARLAGAVHDDTLAAARDLGLAHALAGTVSDFENERRQGRIWIPLDWQREAETSPESILRSAPDTATMERLLTPVLAMAEERFAAAAKPCPQRASLRGPALLAALAMQDARRCQGKRWQARRRSGLATLFRAWRAARQELRLEQQPD</sequence>
<evidence type="ECO:0000313" key="1">
    <source>
        <dbReference type="EMBL" id="MEA5446414.1"/>
    </source>
</evidence>
<dbReference type="RefSeq" id="WP_346052628.1">
    <property type="nucleotide sequence ID" value="NZ_JAYGII010000031.1"/>
</dbReference>
<dbReference type="InterPro" id="IPR002060">
    <property type="entry name" value="Squ/phyt_synthse"/>
</dbReference>
<evidence type="ECO:0000313" key="2">
    <source>
        <dbReference type="Proteomes" id="UP001302316"/>
    </source>
</evidence>
<dbReference type="Gene3D" id="1.10.600.10">
    <property type="entry name" value="Farnesyl Diphosphate Synthase"/>
    <property type="match status" value="1"/>
</dbReference>
<dbReference type="AlphaFoldDB" id="A0AAP6MKI4"/>
<dbReference type="Pfam" id="PF00494">
    <property type="entry name" value="SQS_PSY"/>
    <property type="match status" value="1"/>
</dbReference>
<dbReference type="Proteomes" id="UP001302316">
    <property type="component" value="Unassembled WGS sequence"/>
</dbReference>
<dbReference type="SUPFAM" id="SSF48576">
    <property type="entry name" value="Terpenoid synthases"/>
    <property type="match status" value="1"/>
</dbReference>
<organism evidence="1 2">
    <name type="scientific">Natronospira elongata</name>
    <dbReference type="NCBI Taxonomy" id="3110268"/>
    <lineage>
        <taxon>Bacteria</taxon>
        <taxon>Pseudomonadati</taxon>
        <taxon>Pseudomonadota</taxon>
        <taxon>Gammaproteobacteria</taxon>
        <taxon>Natronospirales</taxon>
        <taxon>Natronospiraceae</taxon>
        <taxon>Natronospira</taxon>
    </lineage>
</organism>
<gene>
    <name evidence="1" type="ORF">VCB98_11345</name>
</gene>
<comment type="caution">
    <text evidence="1">The sequence shown here is derived from an EMBL/GenBank/DDBJ whole genome shotgun (WGS) entry which is preliminary data.</text>
</comment>
<reference evidence="1 2" key="1">
    <citation type="submission" date="2023-12" db="EMBL/GenBank/DDBJ databases">
        <title>Whole-genome sequencing of halo(alkali)philic microorganisms from hypersaline lakes.</title>
        <authorList>
            <person name="Sorokin D.Y."/>
            <person name="Merkel A.Y."/>
            <person name="Messina E."/>
            <person name="Yakimov M."/>
        </authorList>
    </citation>
    <scope>NUCLEOTIDE SEQUENCE [LARGE SCALE GENOMIC DNA]</scope>
    <source>
        <strain evidence="1 2">AB-CW1</strain>
    </source>
</reference>
<name>A0AAP6MKI4_9GAMM</name>